<dbReference type="AlphaFoldDB" id="A0A291HMR6"/>
<dbReference type="Proteomes" id="UP000217763">
    <property type="component" value="Chromosome"/>
</dbReference>
<dbReference type="InterPro" id="IPR018490">
    <property type="entry name" value="cNMP-bd_dom_sf"/>
</dbReference>
<gene>
    <name evidence="2" type="ORF">AN401_05520</name>
</gene>
<dbReference type="InterPro" id="IPR000595">
    <property type="entry name" value="cNMP-bd_dom"/>
</dbReference>
<accession>A0A291HMR6</accession>
<proteinExistence type="predicted"/>
<evidence type="ECO:0000313" key="2">
    <source>
        <dbReference type="EMBL" id="ATG73388.1"/>
    </source>
</evidence>
<dbReference type="EMBL" id="CP012621">
    <property type="protein sequence ID" value="ATG73388.1"/>
    <property type="molecule type" value="Genomic_DNA"/>
</dbReference>
<dbReference type="Pfam" id="PF00027">
    <property type="entry name" value="cNMP_binding"/>
    <property type="match status" value="1"/>
</dbReference>
<dbReference type="Gene3D" id="2.60.120.10">
    <property type="entry name" value="Jelly Rolls"/>
    <property type="match status" value="1"/>
</dbReference>
<feature type="domain" description="Cyclic nucleotide-binding" evidence="1">
    <location>
        <begin position="36"/>
        <end position="122"/>
    </location>
</feature>
<name>A0A291HMR6_9GAMM</name>
<protein>
    <recommendedName>
        <fullName evidence="1">Cyclic nucleotide-binding domain-containing protein</fullName>
    </recommendedName>
</protein>
<dbReference type="CDD" id="cd00038">
    <property type="entry name" value="CAP_ED"/>
    <property type="match status" value="1"/>
</dbReference>
<keyword evidence="3" id="KW-1185">Reference proteome</keyword>
<organism evidence="2 3">
    <name type="scientific">Zobellella denitrificans</name>
    <dbReference type="NCBI Taxonomy" id="347534"/>
    <lineage>
        <taxon>Bacteria</taxon>
        <taxon>Pseudomonadati</taxon>
        <taxon>Pseudomonadota</taxon>
        <taxon>Gammaproteobacteria</taxon>
        <taxon>Aeromonadales</taxon>
        <taxon>Aeromonadaceae</taxon>
        <taxon>Zobellella</taxon>
    </lineage>
</organism>
<dbReference type="RefSeq" id="WP_198401809.1">
    <property type="nucleotide sequence ID" value="NZ_CP012621.1"/>
</dbReference>
<evidence type="ECO:0000259" key="1">
    <source>
        <dbReference type="PROSITE" id="PS50042"/>
    </source>
</evidence>
<dbReference type="SUPFAM" id="SSF51206">
    <property type="entry name" value="cAMP-binding domain-like"/>
    <property type="match status" value="1"/>
</dbReference>
<evidence type="ECO:0000313" key="3">
    <source>
        <dbReference type="Proteomes" id="UP000217763"/>
    </source>
</evidence>
<dbReference type="KEGG" id="zdf:AN401_05520"/>
<reference evidence="3" key="1">
    <citation type="submission" date="2015-09" db="EMBL/GenBank/DDBJ databases">
        <authorList>
            <person name="Shao Z."/>
            <person name="Wang L."/>
        </authorList>
    </citation>
    <scope>NUCLEOTIDE SEQUENCE [LARGE SCALE GENOMIC DNA]</scope>
    <source>
        <strain evidence="3">F13-1</strain>
    </source>
</reference>
<dbReference type="InterPro" id="IPR014710">
    <property type="entry name" value="RmlC-like_jellyroll"/>
</dbReference>
<sequence>MTPLKTEAFAALRRTLDCYHPLGDQSWAALQTACNYRELRRHELLCRAGETPTSFSFVYRGLFRAFVLDEKGNEYNKAFFEEGRFPGAMTALLRGEPSRVTLEALEAAVVIDISFASFRRLLHRHHDLALFQIHYLEHHWLLDKDAREIELVQEEAAERYLRFLRDFPALAGRLPLYHIASHLGITPTQLSRIRKKIEGTQPM</sequence>
<dbReference type="PROSITE" id="PS50042">
    <property type="entry name" value="CNMP_BINDING_3"/>
    <property type="match status" value="1"/>
</dbReference>